<organism evidence="1">
    <name type="scientific">Ophidiomyces ophidiicola</name>
    <dbReference type="NCBI Taxonomy" id="1387563"/>
    <lineage>
        <taxon>Eukaryota</taxon>
        <taxon>Fungi</taxon>
        <taxon>Dikarya</taxon>
        <taxon>Ascomycota</taxon>
        <taxon>Pezizomycotina</taxon>
        <taxon>Eurotiomycetes</taxon>
        <taxon>Eurotiomycetidae</taxon>
        <taxon>Onygenales</taxon>
        <taxon>Onygenaceae</taxon>
        <taxon>Ophidiomyces</taxon>
    </lineage>
</organism>
<comment type="caution">
    <text evidence="1">The sequence shown here is derived from an EMBL/GenBank/DDBJ whole genome shotgun (WGS) entry which is preliminary data.</text>
</comment>
<gene>
    <name evidence="1" type="primary">FAP1</name>
    <name evidence="1" type="ORF">LOY88_003412</name>
</gene>
<dbReference type="EMBL" id="JALBCA010000044">
    <property type="protein sequence ID" value="KAI2386855.1"/>
    <property type="molecule type" value="Genomic_DNA"/>
</dbReference>
<protein>
    <submittedName>
        <fullName evidence="1">FKBP12-associated protein</fullName>
    </submittedName>
</protein>
<sequence>MAVLTPAIPSVTLGHAPPAKLWALFNLAFVGDKNLRRNVLIRITRKDGVVLKFVVNCFPASATLAHGPVMKGYAVHVGIRSMQNAIVESYRRKCYAGRQKRRRKARKKYPEKCIRGKELSTAKPFVIALMIVGFTDAPNPVILRKGQIKEEKKCGSTHSKPKFHDDKLKCDDECARLQRNRDIAAALRVDIDPLTTTATGTQPRSHDTETFPYSDETLDLYIQSSSSSTLATLQGFEASLHSLAIQTSQKCTRFSPCRSQLRAFIHSLAADWGFQSESFDPEPVRHVLVSKTQGWISPGVATGSQPRIGIRGLSVAECIKLRDRECSKKKDTKKNAAENAGRKTQQEDDEWTVTETKDEFGWSRVVSKKKPEWWNDSDIQKTFSQPGNQQSGNGEGRSNWFSGGRFGSLVLKSGVGRGKEMATSRSSDGSKAPVFLAKGEKVVEDWEEEIKKEEDEQKENGKVTETTATPDLPDDLPWDHGFEGEGESHVVESGFWIAPGKY</sequence>
<proteinExistence type="predicted"/>
<accession>A0ACB8UXI0</accession>
<name>A0ACB8UXI0_9EURO</name>
<evidence type="ECO:0000313" key="1">
    <source>
        <dbReference type="EMBL" id="KAI2386855.1"/>
    </source>
</evidence>
<reference evidence="1" key="1">
    <citation type="journal article" date="2022" name="bioRxiv">
        <title>Population genetic analysis of Ophidiomyces ophidiicola, the causative agent of snake fungal disease, indicates recent introductions to the USA.</title>
        <authorList>
            <person name="Ladner J.T."/>
            <person name="Palmer J.M."/>
            <person name="Ettinger C.L."/>
            <person name="Stajich J.E."/>
            <person name="Farrell T.M."/>
            <person name="Glorioso B.M."/>
            <person name="Lawson B."/>
            <person name="Price S.J."/>
            <person name="Stengle A.G."/>
            <person name="Grear D.A."/>
            <person name="Lorch J.M."/>
        </authorList>
    </citation>
    <scope>NUCLEOTIDE SEQUENCE</scope>
    <source>
        <strain evidence="1">NWHC 24266-5</strain>
    </source>
</reference>